<accession>W9YFM4</accession>
<dbReference type="GeneID" id="19160265"/>
<dbReference type="AlphaFoldDB" id="W9YFM4"/>
<organism evidence="1 2">
    <name type="scientific">Capronia coronata CBS 617.96</name>
    <dbReference type="NCBI Taxonomy" id="1182541"/>
    <lineage>
        <taxon>Eukaryota</taxon>
        <taxon>Fungi</taxon>
        <taxon>Dikarya</taxon>
        <taxon>Ascomycota</taxon>
        <taxon>Pezizomycotina</taxon>
        <taxon>Eurotiomycetes</taxon>
        <taxon>Chaetothyriomycetidae</taxon>
        <taxon>Chaetothyriales</taxon>
        <taxon>Herpotrichiellaceae</taxon>
        <taxon>Capronia</taxon>
    </lineage>
</organism>
<dbReference type="Proteomes" id="UP000019484">
    <property type="component" value="Unassembled WGS sequence"/>
</dbReference>
<sequence>MGGGPDKEHVLITLFDPEPKDITGELRRRFPHFEVTYVQVSPSRKDAEKAGNEISDDLWKSATILITLFTLPAKPELVPK</sequence>
<name>W9YFM4_9EURO</name>
<evidence type="ECO:0000313" key="2">
    <source>
        <dbReference type="Proteomes" id="UP000019484"/>
    </source>
</evidence>
<reference evidence="1 2" key="1">
    <citation type="submission" date="2013-03" db="EMBL/GenBank/DDBJ databases">
        <title>The Genome Sequence of Capronia coronata CBS 617.96.</title>
        <authorList>
            <consortium name="The Broad Institute Genomics Platform"/>
            <person name="Cuomo C."/>
            <person name="de Hoog S."/>
            <person name="Gorbushina A."/>
            <person name="Walker B."/>
            <person name="Young S.K."/>
            <person name="Zeng Q."/>
            <person name="Gargeya S."/>
            <person name="Fitzgerald M."/>
            <person name="Haas B."/>
            <person name="Abouelleil A."/>
            <person name="Allen A.W."/>
            <person name="Alvarado L."/>
            <person name="Arachchi H.M."/>
            <person name="Berlin A.M."/>
            <person name="Chapman S.B."/>
            <person name="Gainer-Dewar J."/>
            <person name="Goldberg J."/>
            <person name="Griggs A."/>
            <person name="Gujja S."/>
            <person name="Hansen M."/>
            <person name="Howarth C."/>
            <person name="Imamovic A."/>
            <person name="Ireland A."/>
            <person name="Larimer J."/>
            <person name="McCowan C."/>
            <person name="Murphy C."/>
            <person name="Pearson M."/>
            <person name="Poon T.W."/>
            <person name="Priest M."/>
            <person name="Roberts A."/>
            <person name="Saif S."/>
            <person name="Shea T."/>
            <person name="Sisk P."/>
            <person name="Sykes S."/>
            <person name="Wortman J."/>
            <person name="Nusbaum C."/>
            <person name="Birren B."/>
        </authorList>
    </citation>
    <scope>NUCLEOTIDE SEQUENCE [LARGE SCALE GENOMIC DNA]</scope>
    <source>
        <strain evidence="1 2">CBS 617.96</strain>
    </source>
</reference>
<evidence type="ECO:0000313" key="1">
    <source>
        <dbReference type="EMBL" id="EXJ88460.1"/>
    </source>
</evidence>
<dbReference type="STRING" id="1182541.W9YFM4"/>
<keyword evidence="2" id="KW-1185">Reference proteome</keyword>
<comment type="caution">
    <text evidence="1">The sequence shown here is derived from an EMBL/GenBank/DDBJ whole genome shotgun (WGS) entry which is preliminary data.</text>
</comment>
<dbReference type="EMBL" id="AMWN01000004">
    <property type="protein sequence ID" value="EXJ88460.1"/>
    <property type="molecule type" value="Genomic_DNA"/>
</dbReference>
<proteinExistence type="predicted"/>
<dbReference type="HOGENOM" id="CLU_2589522_0_0_1"/>
<dbReference type="RefSeq" id="XP_007724466.1">
    <property type="nucleotide sequence ID" value="XM_007726276.1"/>
</dbReference>
<dbReference type="OrthoDB" id="10462679at2759"/>
<protein>
    <submittedName>
        <fullName evidence="1">Uncharacterized protein</fullName>
    </submittedName>
</protein>
<gene>
    <name evidence="1" type="ORF">A1O1_05390</name>
</gene>